<dbReference type="Gene3D" id="1.25.50.20">
    <property type="match status" value="1"/>
</dbReference>
<feature type="domain" description="ERAP1-like C-terminal" evidence="10">
    <location>
        <begin position="579"/>
        <end position="905"/>
    </location>
</feature>
<organism evidence="12 13">
    <name type="scientific">Daphnia magna</name>
    <dbReference type="NCBI Taxonomy" id="35525"/>
    <lineage>
        <taxon>Eukaryota</taxon>
        <taxon>Metazoa</taxon>
        <taxon>Ecdysozoa</taxon>
        <taxon>Arthropoda</taxon>
        <taxon>Crustacea</taxon>
        <taxon>Branchiopoda</taxon>
        <taxon>Diplostraca</taxon>
        <taxon>Cladocera</taxon>
        <taxon>Anomopoda</taxon>
        <taxon>Daphniidae</taxon>
        <taxon>Daphnia</taxon>
    </lineage>
</organism>
<accession>A0ABQ9YR72</accession>
<evidence type="ECO:0000313" key="13">
    <source>
        <dbReference type="Proteomes" id="UP001234178"/>
    </source>
</evidence>
<dbReference type="InterPro" id="IPR001930">
    <property type="entry name" value="Peptidase_M1"/>
</dbReference>
<dbReference type="SUPFAM" id="SSF63737">
    <property type="entry name" value="Leukotriene A4 hydrolase N-terminal domain"/>
    <property type="match status" value="1"/>
</dbReference>
<evidence type="ECO:0000256" key="2">
    <source>
        <dbReference type="ARBA" id="ARBA00010136"/>
    </source>
</evidence>
<dbReference type="Pfam" id="PF01433">
    <property type="entry name" value="Peptidase_M1"/>
    <property type="match status" value="1"/>
</dbReference>
<dbReference type="Gene3D" id="2.60.40.1730">
    <property type="entry name" value="tricorn interacting facor f3 domain"/>
    <property type="match status" value="1"/>
</dbReference>
<dbReference type="InterPro" id="IPR027268">
    <property type="entry name" value="Peptidase_M4/M1_CTD_sf"/>
</dbReference>
<evidence type="ECO:0000256" key="5">
    <source>
        <dbReference type="ARBA" id="ARBA00022801"/>
    </source>
</evidence>
<keyword evidence="4 8" id="KW-0479">Metal-binding</keyword>
<feature type="domain" description="Aminopeptidase N-like N-terminal" evidence="11">
    <location>
        <begin position="47"/>
        <end position="237"/>
    </location>
</feature>
<dbReference type="Gene3D" id="2.60.40.1910">
    <property type="match status" value="1"/>
</dbReference>
<evidence type="ECO:0000256" key="4">
    <source>
        <dbReference type="ARBA" id="ARBA00022723"/>
    </source>
</evidence>
<dbReference type="PANTHER" id="PTHR11533:SF294">
    <property type="entry name" value="THYROTROPIN-RELEASING HORMONE-DEGRADING ECTOENZYME"/>
    <property type="match status" value="1"/>
</dbReference>
<keyword evidence="6 8" id="KW-0862">Zinc</keyword>
<keyword evidence="13" id="KW-1185">Reference proteome</keyword>
<dbReference type="EMBL" id="JAOYFB010000001">
    <property type="protein sequence ID" value="KAK4003122.1"/>
    <property type="molecule type" value="Genomic_DNA"/>
</dbReference>
<dbReference type="InterPro" id="IPR034016">
    <property type="entry name" value="M1_APN-typ"/>
</dbReference>
<evidence type="ECO:0000256" key="6">
    <source>
        <dbReference type="ARBA" id="ARBA00022833"/>
    </source>
</evidence>
<keyword evidence="8" id="KW-0031">Aminopeptidase</keyword>
<evidence type="ECO:0000256" key="7">
    <source>
        <dbReference type="ARBA" id="ARBA00023049"/>
    </source>
</evidence>
<dbReference type="Proteomes" id="UP001234178">
    <property type="component" value="Unassembled WGS sequence"/>
</dbReference>
<reference evidence="12 13" key="1">
    <citation type="journal article" date="2023" name="Nucleic Acids Res.">
        <title>The hologenome of Daphnia magna reveals possible DNA methylation and microbiome-mediated evolution of the host genome.</title>
        <authorList>
            <person name="Chaturvedi A."/>
            <person name="Li X."/>
            <person name="Dhandapani V."/>
            <person name="Marshall H."/>
            <person name="Kissane S."/>
            <person name="Cuenca-Cambronero M."/>
            <person name="Asole G."/>
            <person name="Calvet F."/>
            <person name="Ruiz-Romero M."/>
            <person name="Marangio P."/>
            <person name="Guigo R."/>
            <person name="Rago D."/>
            <person name="Mirbahai L."/>
            <person name="Eastwood N."/>
            <person name="Colbourne J.K."/>
            <person name="Zhou J."/>
            <person name="Mallon E."/>
            <person name="Orsini L."/>
        </authorList>
    </citation>
    <scope>NUCLEOTIDE SEQUENCE [LARGE SCALE GENOMIC DNA]</scope>
    <source>
        <strain evidence="12">LRV0_1</strain>
    </source>
</reference>
<keyword evidence="7 8" id="KW-0482">Metalloprotease</keyword>
<dbReference type="InterPro" id="IPR024571">
    <property type="entry name" value="ERAP1-like_C_dom"/>
</dbReference>
<comment type="subcellular location">
    <subcellularLocation>
        <location evidence="1">Cell membrane</location>
        <topology evidence="1">Lipid-anchor</topology>
        <topology evidence="1">GPI-anchor</topology>
    </subcellularLocation>
</comment>
<dbReference type="CDD" id="cd09601">
    <property type="entry name" value="M1_APN-Q_like"/>
    <property type="match status" value="1"/>
</dbReference>
<keyword evidence="5 8" id="KW-0378">Hydrolase</keyword>
<dbReference type="PANTHER" id="PTHR11533">
    <property type="entry name" value="PROTEASE M1 ZINC METALLOPROTEASE"/>
    <property type="match status" value="1"/>
</dbReference>
<dbReference type="InterPro" id="IPR042097">
    <property type="entry name" value="Aminopeptidase_N-like_N_sf"/>
</dbReference>
<dbReference type="InterPro" id="IPR014782">
    <property type="entry name" value="Peptidase_M1_dom"/>
</dbReference>
<proteinExistence type="inferred from homology"/>
<comment type="similarity">
    <text evidence="2 8">Belongs to the peptidase M1 family.</text>
</comment>
<evidence type="ECO:0000313" key="12">
    <source>
        <dbReference type="EMBL" id="KAK4003122.1"/>
    </source>
</evidence>
<evidence type="ECO:0000259" key="11">
    <source>
        <dbReference type="Pfam" id="PF17900"/>
    </source>
</evidence>
<gene>
    <name evidence="12" type="ORF">OUZ56_004903</name>
</gene>
<evidence type="ECO:0000259" key="9">
    <source>
        <dbReference type="Pfam" id="PF01433"/>
    </source>
</evidence>
<dbReference type="EC" id="3.4.11.-" evidence="8"/>
<name>A0ABQ9YR72_9CRUS</name>
<evidence type="ECO:0000256" key="8">
    <source>
        <dbReference type="RuleBase" id="RU364040"/>
    </source>
</evidence>
<evidence type="ECO:0000256" key="1">
    <source>
        <dbReference type="ARBA" id="ARBA00004609"/>
    </source>
</evidence>
<protein>
    <recommendedName>
        <fullName evidence="8">Aminopeptidase</fullName>
        <ecNumber evidence="8">3.4.11.-</ecNumber>
    </recommendedName>
</protein>
<dbReference type="PRINTS" id="PR00756">
    <property type="entry name" value="ALADIPTASE"/>
</dbReference>
<dbReference type="Pfam" id="PF17900">
    <property type="entry name" value="Peptidase_M1_N"/>
    <property type="match status" value="1"/>
</dbReference>
<comment type="caution">
    <text evidence="12">The sequence shown here is derived from an EMBL/GenBank/DDBJ whole genome shotgun (WGS) entry which is preliminary data.</text>
</comment>
<dbReference type="InterPro" id="IPR050344">
    <property type="entry name" value="Peptidase_M1_aminopeptidases"/>
</dbReference>
<evidence type="ECO:0000259" key="10">
    <source>
        <dbReference type="Pfam" id="PF11838"/>
    </source>
</evidence>
<feature type="domain" description="Peptidase M1 membrane alanine aminopeptidase" evidence="9">
    <location>
        <begin position="273"/>
        <end position="497"/>
    </location>
</feature>
<keyword evidence="3 8" id="KW-0645">Protease</keyword>
<dbReference type="Gene3D" id="1.10.390.10">
    <property type="entry name" value="Neutral Protease Domain 2"/>
    <property type="match status" value="1"/>
</dbReference>
<evidence type="ECO:0000256" key="3">
    <source>
        <dbReference type="ARBA" id="ARBA00022670"/>
    </source>
</evidence>
<dbReference type="InterPro" id="IPR045357">
    <property type="entry name" value="Aminopeptidase_N-like_N"/>
</dbReference>
<dbReference type="SUPFAM" id="SSF55486">
    <property type="entry name" value="Metalloproteases ('zincins'), catalytic domain"/>
    <property type="match status" value="1"/>
</dbReference>
<comment type="cofactor">
    <cofactor evidence="8">
        <name>Zn(2+)</name>
        <dbReference type="ChEBI" id="CHEBI:29105"/>
    </cofactor>
    <text evidence="8">Binds 1 zinc ion per subunit.</text>
</comment>
<dbReference type="Pfam" id="PF11838">
    <property type="entry name" value="ERAP1_C"/>
    <property type="match status" value="1"/>
</dbReference>
<sequence length="955" mass="108126">MMSRNKMSPFRKDSLVLVAITALIFSQTWRTAMTDEGGMRLPKNVLPVSYEIQLLPIIEEGNFTTPGFVEIVVDCIETTSAISMNSADISIDESSIMISDIASQEPIGVMNLMVEDDRQIITIELDSQLMSGRQYKISMNFVAVLNDELRGFYRSTYEENGETKYLAVTQFSAPDARRSFPCFDEPNMKAVFTIKLGRKLSMSSNSNMPKIKTEPIQGMADYVWDYYQTTVKMSSYLVGMMVSEFTGVPSESELNRVPFTIWTRPSLTNLTKYAGNIAPQILKYFEYFTQIDYPLPKVDIAAIPDFAAGAMENWGHINFREADLLIDEQRSSEVAKQRVAEVTGHELGHMWFGNLVTHDWWSLVWLKEGFARYVQYIGTDSVEPGFQMDEQFGVATLQSVFRVDSLESSRPLDFDVNNSASLNTLFDVVVYDKGASIVRMMANFLGPETFRRSMTRYLHSRAYANAVQDDLWRAVQEQIEIDGLVLPATVKTIMDPWTNKMGYPLITVTRNYDGTSGGTISQSRFLLRKSTNSTDSIVYRWWVPLTFTADFSLPQKSIWISDKEDSIPLPDLSATDDEWVLFNVGQVGYYRVSYDDTNYGLILQQLATDHTVISAKNRAQLLDDTLTIARANIVPYEKALDLTKYLALERDYAPWTAAANALDFIDIMLYGYPDFNEWKVYLSDLVVPLYQYVGFDEGTRDTHLFIYTRTHAIHWACTKLEIDDCVQHANQVYASWMTNVITENDISPNLLRLISCSAIANGSDPEWNFGYQKYLASTLANEKIDLLKAMTCTKETDIIYHMLEMMINETSGIRLQDANTLFSSIAANPVGHGVALDFLATRWDEVNAYFSGYVGFGGSSMPGLFRSLCDRVNTNEQLAELTKLRDDHLDVLGSSKTVNQGLELAQSNVQWVEQHYSEVITWLKNQKMSSASTTISPNYVVMVTLCGVLSMFFKT</sequence>